<sequence length="150" mass="17475">MSQVDVFEKKIRYSVAISMLNEFRHWLIGRTDKNLSKEDKELLIGAINIHENKELLFDEMIKYSFYEVGNVYQASRLELSEALNAVVREDSSKTRTEILKSIKEYINLTKREEIDETEIELATSLVVDVMHELDSQNNHNITSQMDVYGV</sequence>
<keyword evidence="2" id="KW-1185">Reference proteome</keyword>
<dbReference type="Proteomes" id="UP000033423">
    <property type="component" value="Unassembled WGS sequence"/>
</dbReference>
<dbReference type="EMBL" id="LACI01000230">
    <property type="protein sequence ID" value="KJU87313.1"/>
    <property type="molecule type" value="Genomic_DNA"/>
</dbReference>
<gene>
    <name evidence="1" type="ORF">MBAV_000491</name>
</gene>
<comment type="caution">
    <text evidence="1">The sequence shown here is derived from an EMBL/GenBank/DDBJ whole genome shotgun (WGS) entry which is preliminary data.</text>
</comment>
<evidence type="ECO:0000313" key="2">
    <source>
        <dbReference type="Proteomes" id="UP000033423"/>
    </source>
</evidence>
<protein>
    <submittedName>
        <fullName evidence="1">Uncharacterized protein</fullName>
    </submittedName>
</protein>
<name>A0A0F3H320_9BACT</name>
<accession>A0A0F3H320</accession>
<dbReference type="AlphaFoldDB" id="A0A0F3H320"/>
<reference evidence="1 2" key="1">
    <citation type="submission" date="2015-02" db="EMBL/GenBank/DDBJ databases">
        <title>Single-cell genomics of uncultivated deep-branching MTB reveals a conserved set of magnetosome genes.</title>
        <authorList>
            <person name="Kolinko S."/>
            <person name="Richter M."/>
            <person name="Glockner F.O."/>
            <person name="Brachmann A."/>
            <person name="Schuler D."/>
        </authorList>
    </citation>
    <scope>NUCLEOTIDE SEQUENCE [LARGE SCALE GENOMIC DNA]</scope>
    <source>
        <strain evidence="1">TM-1</strain>
    </source>
</reference>
<proteinExistence type="predicted"/>
<organism evidence="1 2">
    <name type="scientific">Candidatus Magnetobacterium bavaricum</name>
    <dbReference type="NCBI Taxonomy" id="29290"/>
    <lineage>
        <taxon>Bacteria</taxon>
        <taxon>Pseudomonadati</taxon>
        <taxon>Nitrospirota</taxon>
        <taxon>Thermodesulfovibrionia</taxon>
        <taxon>Thermodesulfovibrionales</taxon>
        <taxon>Candidatus Magnetobacteriaceae</taxon>
        <taxon>Candidatus Magnetobacterium</taxon>
    </lineage>
</organism>
<evidence type="ECO:0000313" key="1">
    <source>
        <dbReference type="EMBL" id="KJU87313.1"/>
    </source>
</evidence>